<dbReference type="EMBL" id="CAJOBO010000218">
    <property type="protein sequence ID" value="CAF4165588.1"/>
    <property type="molecule type" value="Genomic_DNA"/>
</dbReference>
<dbReference type="EMBL" id="CAJOBQ010000048">
    <property type="protein sequence ID" value="CAF4232365.1"/>
    <property type="molecule type" value="Genomic_DNA"/>
</dbReference>
<dbReference type="AlphaFoldDB" id="A0A820Q466"/>
<evidence type="ECO:0000313" key="3">
    <source>
        <dbReference type="EMBL" id="CAF4232365.1"/>
    </source>
</evidence>
<reference evidence="4" key="1">
    <citation type="submission" date="2021-02" db="EMBL/GenBank/DDBJ databases">
        <authorList>
            <person name="Nowell W R."/>
        </authorList>
    </citation>
    <scope>NUCLEOTIDE SEQUENCE</scope>
</reference>
<dbReference type="Proteomes" id="UP000663862">
    <property type="component" value="Unassembled WGS sequence"/>
</dbReference>
<evidence type="ECO:0000313" key="4">
    <source>
        <dbReference type="EMBL" id="CAF4414714.1"/>
    </source>
</evidence>
<dbReference type="EMBL" id="CAJOBP010003682">
    <property type="protein sequence ID" value="CAF4414714.1"/>
    <property type="molecule type" value="Genomic_DNA"/>
</dbReference>
<organism evidence="4 6">
    <name type="scientific">Rotaria socialis</name>
    <dbReference type="NCBI Taxonomy" id="392032"/>
    <lineage>
        <taxon>Eukaryota</taxon>
        <taxon>Metazoa</taxon>
        <taxon>Spiralia</taxon>
        <taxon>Gnathifera</taxon>
        <taxon>Rotifera</taxon>
        <taxon>Eurotatoria</taxon>
        <taxon>Bdelloidea</taxon>
        <taxon>Philodinida</taxon>
        <taxon>Philodinidae</taxon>
        <taxon>Rotaria</taxon>
    </lineage>
</organism>
<feature type="region of interest" description="Disordered" evidence="1">
    <location>
        <begin position="162"/>
        <end position="200"/>
    </location>
</feature>
<name>A0A820Q466_9BILA</name>
<comment type="caution">
    <text evidence="4">The sequence shown here is derived from an EMBL/GenBank/DDBJ whole genome shotgun (WGS) entry which is preliminary data.</text>
</comment>
<accession>A0A820Q466</accession>
<evidence type="ECO:0000256" key="1">
    <source>
        <dbReference type="SAM" id="MobiDB-lite"/>
    </source>
</evidence>
<sequence>MYKHFINCTTSAQCNLSSPTSKPSLNCLITTNQVGLGTASTIHRKCPMTTFILDDVTNDISIDASASFNTINTSNLANVSMVANNNNNQALTSPSMYFKTFFNFDNKNSYSAPVDQDSKPKEVPIATPVSSMQHQYISNTIYQPPFYNTSTLNQPVLQSQSTPYSSYAAGPIAQSQSNSYSSYSTDPFDQSQTNNTSSQS</sequence>
<dbReference type="EMBL" id="CAJOBR010000370">
    <property type="protein sequence ID" value="CAF4501365.1"/>
    <property type="molecule type" value="Genomic_DNA"/>
</dbReference>
<keyword evidence="6" id="KW-1185">Reference proteome</keyword>
<feature type="compositionally biased region" description="Low complexity" evidence="1">
    <location>
        <begin position="174"/>
        <end position="200"/>
    </location>
</feature>
<evidence type="ECO:0000313" key="6">
    <source>
        <dbReference type="Proteomes" id="UP000663873"/>
    </source>
</evidence>
<gene>
    <name evidence="2" type="ORF">HFQ381_LOCUS5256</name>
    <name evidence="5" type="ORF">QYT958_LOCUS4707</name>
    <name evidence="3" type="ORF">TSG867_LOCUS1958</name>
    <name evidence="4" type="ORF">UJA718_LOCUS20096</name>
</gene>
<proteinExistence type="predicted"/>
<protein>
    <submittedName>
        <fullName evidence="4">Uncharacterized protein</fullName>
    </submittedName>
</protein>
<dbReference type="Proteomes" id="UP000663851">
    <property type="component" value="Unassembled WGS sequence"/>
</dbReference>
<dbReference type="Proteomes" id="UP000663848">
    <property type="component" value="Unassembled WGS sequence"/>
</dbReference>
<dbReference type="Proteomes" id="UP000663873">
    <property type="component" value="Unassembled WGS sequence"/>
</dbReference>
<evidence type="ECO:0000313" key="5">
    <source>
        <dbReference type="EMBL" id="CAF4501365.1"/>
    </source>
</evidence>
<evidence type="ECO:0000313" key="2">
    <source>
        <dbReference type="EMBL" id="CAF4165588.1"/>
    </source>
</evidence>